<dbReference type="Pfam" id="PF00514">
    <property type="entry name" value="Arm"/>
    <property type="match status" value="1"/>
</dbReference>
<dbReference type="SMART" id="SM00185">
    <property type="entry name" value="ARM"/>
    <property type="match status" value="10"/>
</dbReference>
<proteinExistence type="predicted"/>
<dbReference type="GO" id="GO:0043161">
    <property type="term" value="P:proteasome-mediated ubiquitin-dependent protein catabolic process"/>
    <property type="evidence" value="ECO:0007669"/>
    <property type="project" value="TreeGrafter"/>
</dbReference>
<keyword evidence="8" id="KW-1185">Reference proteome</keyword>
<evidence type="ECO:0000313" key="8">
    <source>
        <dbReference type="Proteomes" id="UP001314263"/>
    </source>
</evidence>
<protein>
    <recommendedName>
        <fullName evidence="9">Armadillo repeat-containing protein 8</fullName>
    </recommendedName>
</protein>
<name>A0AAV1IK12_9CHLO</name>
<reference evidence="7 8" key="1">
    <citation type="submission" date="2023-10" db="EMBL/GenBank/DDBJ databases">
        <authorList>
            <person name="Maclean D."/>
            <person name="Macfadyen A."/>
        </authorList>
    </citation>
    <scope>NUCLEOTIDE SEQUENCE [LARGE SCALE GENOMIC DNA]</scope>
</reference>
<comment type="caution">
    <text evidence="7">The sequence shown here is derived from an EMBL/GenBank/DDBJ whole genome shotgun (WGS) entry which is preliminary data.</text>
</comment>
<feature type="repeat" description="ARM" evidence="6">
    <location>
        <begin position="51"/>
        <end position="95"/>
    </location>
</feature>
<dbReference type="GO" id="GO:0034657">
    <property type="term" value="C:GID complex"/>
    <property type="evidence" value="ECO:0007669"/>
    <property type="project" value="TreeGrafter"/>
</dbReference>
<dbReference type="PANTHER" id="PTHR15651:SF7">
    <property type="entry name" value="ARMADILLO REPEAT-CONTAINING PROTEIN 8"/>
    <property type="match status" value="1"/>
</dbReference>
<organism evidence="7 8">
    <name type="scientific">Coccomyxa viridis</name>
    <dbReference type="NCBI Taxonomy" id="1274662"/>
    <lineage>
        <taxon>Eukaryota</taxon>
        <taxon>Viridiplantae</taxon>
        <taxon>Chlorophyta</taxon>
        <taxon>core chlorophytes</taxon>
        <taxon>Trebouxiophyceae</taxon>
        <taxon>Trebouxiophyceae incertae sedis</taxon>
        <taxon>Coccomyxaceae</taxon>
        <taxon>Coccomyxa</taxon>
    </lineage>
</organism>
<evidence type="ECO:0000256" key="5">
    <source>
        <dbReference type="ARBA" id="ARBA00023242"/>
    </source>
</evidence>
<keyword evidence="4" id="KW-0677">Repeat</keyword>
<keyword evidence="5" id="KW-0539">Nucleus</keyword>
<accession>A0AAV1IK12</accession>
<dbReference type="SUPFAM" id="SSF48371">
    <property type="entry name" value="ARM repeat"/>
    <property type="match status" value="1"/>
</dbReference>
<dbReference type="Pfam" id="PF13513">
    <property type="entry name" value="HEAT_EZ"/>
    <property type="match status" value="1"/>
</dbReference>
<dbReference type="InterPro" id="IPR038739">
    <property type="entry name" value="ARMC8/Vid28"/>
</dbReference>
<comment type="subcellular location">
    <subcellularLocation>
        <location evidence="2">Cytoplasm</location>
    </subcellularLocation>
    <subcellularLocation>
        <location evidence="1">Nucleus</location>
    </subcellularLocation>
</comment>
<gene>
    <name evidence="7" type="ORF">CVIRNUC_010228</name>
</gene>
<keyword evidence="3" id="KW-0963">Cytoplasm</keyword>
<dbReference type="EMBL" id="CAUYUE010000016">
    <property type="protein sequence ID" value="CAK0787012.1"/>
    <property type="molecule type" value="Genomic_DNA"/>
</dbReference>
<evidence type="ECO:0000313" key="7">
    <source>
        <dbReference type="EMBL" id="CAK0787012.1"/>
    </source>
</evidence>
<dbReference type="GO" id="GO:0005634">
    <property type="term" value="C:nucleus"/>
    <property type="evidence" value="ECO:0007669"/>
    <property type="project" value="UniProtKB-SubCell"/>
</dbReference>
<dbReference type="Proteomes" id="UP001314263">
    <property type="component" value="Unassembled WGS sequence"/>
</dbReference>
<evidence type="ECO:0000256" key="3">
    <source>
        <dbReference type="ARBA" id="ARBA00022490"/>
    </source>
</evidence>
<evidence type="ECO:0000256" key="4">
    <source>
        <dbReference type="ARBA" id="ARBA00022737"/>
    </source>
</evidence>
<dbReference type="Gene3D" id="1.25.10.10">
    <property type="entry name" value="Leucine-rich Repeat Variant"/>
    <property type="match status" value="2"/>
</dbReference>
<dbReference type="GO" id="GO:0005737">
    <property type="term" value="C:cytoplasm"/>
    <property type="evidence" value="ECO:0007669"/>
    <property type="project" value="UniProtKB-SubCell"/>
</dbReference>
<evidence type="ECO:0000256" key="2">
    <source>
        <dbReference type="ARBA" id="ARBA00004496"/>
    </source>
</evidence>
<evidence type="ECO:0000256" key="1">
    <source>
        <dbReference type="ARBA" id="ARBA00004123"/>
    </source>
</evidence>
<dbReference type="InterPro" id="IPR000225">
    <property type="entry name" value="Armadillo"/>
</dbReference>
<dbReference type="PANTHER" id="PTHR15651">
    <property type="entry name" value="ARMADILLO REPEAT-CONTAINING PROTEIN 8"/>
    <property type="match status" value="1"/>
</dbReference>
<sequence length="674" mass="72297">MVSKSHVKRGEHLLLEKLQSPESSGRLKAVRCIRDQVIGNRSRKLAYLKLGVVERLVELLSDPDGESLIRINCAATVGSLAYGIEDGLRAVLASGGVAQLIQLLSSLEERVVEAGVRALKMVVAHQSEATQQAQTLDADALQRLTELLCSESQSVAEVAARILARCCHDASMRQCVLDSGGLKGLEHLLQAREASRQEAAVEALAALTVGNAAVQDNIVASPHAIPCLMAMLQAQAAQTRLLAAQCLINVASAMPSTSDAAVAEAPYRDYRSSPVPLLSQQDVRRAVLPVLAKLLSDDTVREHVPHLLAELLKDNKDLQVAAADADAVAKLAYLLQQDNCPPRLKGGALRALSTMCADRESSRRQLLEAKAIGAIVRSLSDPDAEVRNAACTCVRCLSRSVKSLRASLVDADVAPPLFRLMEDANPSIQATASATICNLVLDFSPVKEAVLAAGCISALVKLATSAHDELRLNAVWALQNLVYQANSGVREALLEALSWSQVIDLVCDMRSEIQERAFNMLRNLLAHSESADVKRVMEWSQGHLCELLISRVHPGAAHPSPQRVHALYSLVNISAAGEEPGRDSVLTEALAGSLANILTASDAEEKLAAVWCIINLTNSSPECIGAPKRVAMLRNHGISRILSDMQTDAALGADIRERTKTALGNLVDLDMFTE</sequence>
<feature type="repeat" description="ARM" evidence="6">
    <location>
        <begin position="454"/>
        <end position="481"/>
    </location>
</feature>
<evidence type="ECO:0000256" key="6">
    <source>
        <dbReference type="PROSITE-ProRule" id="PRU00259"/>
    </source>
</evidence>
<dbReference type="InterPro" id="IPR011989">
    <property type="entry name" value="ARM-like"/>
</dbReference>
<dbReference type="InterPro" id="IPR016024">
    <property type="entry name" value="ARM-type_fold"/>
</dbReference>
<dbReference type="PROSITE" id="PS50176">
    <property type="entry name" value="ARM_REPEAT"/>
    <property type="match status" value="2"/>
</dbReference>
<dbReference type="AlphaFoldDB" id="A0AAV1IK12"/>
<evidence type="ECO:0008006" key="9">
    <source>
        <dbReference type="Google" id="ProtNLM"/>
    </source>
</evidence>